<dbReference type="HOGENOM" id="CLU_1330819_0_0_5"/>
<gene>
    <name evidence="2" type="ORF">OA238_118p0660</name>
</gene>
<dbReference type="RefSeq" id="WP_015497672.1">
    <property type="nucleotide sequence ID" value="NC_020909.1"/>
</dbReference>
<geneLocation type="plasmid" evidence="2 3">
    <name>pOA238_118</name>
</geneLocation>
<keyword evidence="2" id="KW-0614">Plasmid</keyword>
<dbReference type="OrthoDB" id="7872535at2"/>
<sequence length="213" mass="22761">MAEKKLAPRRAGPKPGRAKALSKAAGTPIAKMPAQHGVHQLSEHIIEHLTDMPARLATSTLSELLRNTTDQTTRIAILAARIEVLRARVIGCRMGKNADANVSLGTLRSQLPTEELSAQIDAPELPTPGTKDTTEKMVTKDDEKTFRIKLLKTHVNEGIELTKGAIFTVSTTAGLSLIDRQIAQLAPEVATGDENNNATQATIEVEAGTSATT</sequence>
<name>M9RQ60_9RHOB</name>
<dbReference type="AlphaFoldDB" id="M9RQ60"/>
<evidence type="ECO:0000256" key="1">
    <source>
        <dbReference type="SAM" id="MobiDB-lite"/>
    </source>
</evidence>
<dbReference type="Proteomes" id="UP000004688">
    <property type="component" value="Plasmid pOA238_118"/>
</dbReference>
<dbReference type="EMBL" id="CP003743">
    <property type="protein sequence ID" value="AGI74764.1"/>
    <property type="molecule type" value="Genomic_DNA"/>
</dbReference>
<protein>
    <submittedName>
        <fullName evidence="2">Uncharacterized protein</fullName>
    </submittedName>
</protein>
<proteinExistence type="predicted"/>
<feature type="region of interest" description="Disordered" evidence="1">
    <location>
        <begin position="1"/>
        <end position="25"/>
    </location>
</feature>
<dbReference type="KEGG" id="oar:OA238_118p0660"/>
<accession>M9RQ60</accession>
<keyword evidence="3" id="KW-1185">Reference proteome</keyword>
<reference evidence="2 3" key="1">
    <citation type="journal article" date="2013" name="PLoS ONE">
        <title>Poles Apart: Arctic and Antarctic Octadecabacter strains Share High Genome Plasticity and a New Type of Xanthorhodopsin.</title>
        <authorList>
            <person name="Vollmers J."/>
            <person name="Voget S."/>
            <person name="Dietrich S."/>
            <person name="Gollnow K."/>
            <person name="Smits M."/>
            <person name="Meyer K."/>
            <person name="Brinkhoff T."/>
            <person name="Simon M."/>
            <person name="Daniel R."/>
        </authorList>
    </citation>
    <scope>NUCLEOTIDE SEQUENCE [LARGE SCALE GENOMIC DNA]</scope>
    <source>
        <strain evidence="2 3">238</strain>
        <plasmid evidence="3">Plasmid pOA238_118</plasmid>
    </source>
</reference>
<evidence type="ECO:0000313" key="2">
    <source>
        <dbReference type="EMBL" id="AGI74764.1"/>
    </source>
</evidence>
<evidence type="ECO:0000313" key="3">
    <source>
        <dbReference type="Proteomes" id="UP000004688"/>
    </source>
</evidence>
<organism evidence="2 3">
    <name type="scientific">Octadecabacter arcticus 238</name>
    <dbReference type="NCBI Taxonomy" id="391616"/>
    <lineage>
        <taxon>Bacteria</taxon>
        <taxon>Pseudomonadati</taxon>
        <taxon>Pseudomonadota</taxon>
        <taxon>Alphaproteobacteria</taxon>
        <taxon>Rhodobacterales</taxon>
        <taxon>Roseobacteraceae</taxon>
        <taxon>Octadecabacter</taxon>
    </lineage>
</organism>